<reference evidence="1 2" key="1">
    <citation type="submission" date="2023-02" db="EMBL/GenBank/DDBJ databases">
        <title>LHISI_Scaffold_Assembly.</title>
        <authorList>
            <person name="Stuart O.P."/>
            <person name="Cleave R."/>
            <person name="Magrath M.J.L."/>
            <person name="Mikheyev A.S."/>
        </authorList>
    </citation>
    <scope>NUCLEOTIDE SEQUENCE [LARGE SCALE GENOMIC DNA]</scope>
    <source>
        <strain evidence="1">Daus_M_001</strain>
        <tissue evidence="1">Leg muscle</tissue>
    </source>
</reference>
<evidence type="ECO:0000313" key="1">
    <source>
        <dbReference type="EMBL" id="KAJ8889203.1"/>
    </source>
</evidence>
<dbReference type="Proteomes" id="UP001159363">
    <property type="component" value="Chromosome 3"/>
</dbReference>
<name>A0ABQ9HXW1_9NEOP</name>
<sequence length="490" mass="54666">MEVRVQGQEARERYGRHLHALVAPRRSCARRAVFPSNKKCEPSLSPIERSRHRVDEYTVTKWSCGSFDMAVPIRRLTVRDSGIGLTRSRTWTRCCHPRLALLPRHLPWSRRLCLLWPSMFSKLTVSSLLSLRLDETFVLCGRQTYYYALASFDLTRRASGREQITIDDEPEEQREALGGNSGRKICDCEHRFSKGVTGRLNYWTGYVTVFRTGRDKGHVADKATLPRQWAAMLFSGNKRFKSHQSSCGSQLAGCGDIASCGAEKDIGEGDGRRWEITRRWRTSFETKLNPYMPDDQDPRNNGAAVAEWLDCSPPTKANRAQSLAGPLLDFRKWESCRTMPLVGGFSQGVPVSRTPAFRRCSILTSLHPHWLSRHCCQEPPKSLNSIRRLSNACMVVSSSSQCRTAQITGSLRRPSIQATAVLVSDSPSITLSLQCRLDSSLIDGSMTLVPTSGSSIPCLHIAEPALAASGVHITGRRRVGEGSSMEPEAE</sequence>
<proteinExistence type="predicted"/>
<gene>
    <name evidence="1" type="ORF">PR048_008701</name>
</gene>
<keyword evidence="2" id="KW-1185">Reference proteome</keyword>
<organism evidence="1 2">
    <name type="scientific">Dryococelus australis</name>
    <dbReference type="NCBI Taxonomy" id="614101"/>
    <lineage>
        <taxon>Eukaryota</taxon>
        <taxon>Metazoa</taxon>
        <taxon>Ecdysozoa</taxon>
        <taxon>Arthropoda</taxon>
        <taxon>Hexapoda</taxon>
        <taxon>Insecta</taxon>
        <taxon>Pterygota</taxon>
        <taxon>Neoptera</taxon>
        <taxon>Polyneoptera</taxon>
        <taxon>Phasmatodea</taxon>
        <taxon>Verophasmatodea</taxon>
        <taxon>Anareolatae</taxon>
        <taxon>Phasmatidae</taxon>
        <taxon>Eurycanthinae</taxon>
        <taxon>Dryococelus</taxon>
    </lineage>
</organism>
<dbReference type="EMBL" id="JARBHB010000003">
    <property type="protein sequence ID" value="KAJ8889203.1"/>
    <property type="molecule type" value="Genomic_DNA"/>
</dbReference>
<evidence type="ECO:0000313" key="2">
    <source>
        <dbReference type="Proteomes" id="UP001159363"/>
    </source>
</evidence>
<protein>
    <submittedName>
        <fullName evidence="1">Uncharacterized protein</fullName>
    </submittedName>
</protein>
<accession>A0ABQ9HXW1</accession>
<comment type="caution">
    <text evidence="1">The sequence shown here is derived from an EMBL/GenBank/DDBJ whole genome shotgun (WGS) entry which is preliminary data.</text>
</comment>